<dbReference type="PANTHER" id="PTHR43798:SF33">
    <property type="entry name" value="HYDROLASE, PUTATIVE (AFU_ORTHOLOGUE AFUA_2G14860)-RELATED"/>
    <property type="match status" value="1"/>
</dbReference>
<evidence type="ECO:0000259" key="1">
    <source>
        <dbReference type="Pfam" id="PF12697"/>
    </source>
</evidence>
<gene>
    <name evidence="2" type="ORF">UFOPK1503_00064</name>
</gene>
<dbReference type="GO" id="GO:0016020">
    <property type="term" value="C:membrane"/>
    <property type="evidence" value="ECO:0007669"/>
    <property type="project" value="TreeGrafter"/>
</dbReference>
<dbReference type="InterPro" id="IPR029058">
    <property type="entry name" value="AB_hydrolase_fold"/>
</dbReference>
<organism evidence="2">
    <name type="scientific">freshwater metagenome</name>
    <dbReference type="NCBI Taxonomy" id="449393"/>
    <lineage>
        <taxon>unclassified sequences</taxon>
        <taxon>metagenomes</taxon>
        <taxon>ecological metagenomes</taxon>
    </lineage>
</organism>
<evidence type="ECO:0000313" key="2">
    <source>
        <dbReference type="EMBL" id="CAB4538285.1"/>
    </source>
</evidence>
<accession>A0A6J6BHH9</accession>
<feature type="domain" description="AB hydrolase-1" evidence="1">
    <location>
        <begin position="37"/>
        <end position="270"/>
    </location>
</feature>
<dbReference type="Pfam" id="PF12697">
    <property type="entry name" value="Abhydrolase_6"/>
    <property type="match status" value="1"/>
</dbReference>
<proteinExistence type="predicted"/>
<dbReference type="Gene3D" id="3.40.50.1820">
    <property type="entry name" value="alpha/beta hydrolase"/>
    <property type="match status" value="1"/>
</dbReference>
<dbReference type="EMBL" id="CAEZST010000001">
    <property type="protein sequence ID" value="CAB4538285.1"/>
    <property type="molecule type" value="Genomic_DNA"/>
</dbReference>
<sequence length="279" mass="30181">MLRTSPDRLFRLAELRIERDDIGDTATWQLGDGGPRVLLIHGFRGDHHGLLGVAGALPEARFVIPDLPGFGKTPPLNREHSLENYSQWLTQFVSNAGEFDAILAHSFGTLVLSKAISDGLSVNKVLLQNPITTSQHGGVISSLADVYYKLGSRDGSNLLRSQLLVRGMSMALAKAPNPGLRGFIHAQHAAYFSTYATNQSIWEGYQAASRNNVLDYADALPDNLTVVAGDRDVVAPLSGQYALAKQTQAQLKIISGAGHLTHYENPTEVATSLAELLEL</sequence>
<dbReference type="SUPFAM" id="SSF53474">
    <property type="entry name" value="alpha/beta-Hydrolases"/>
    <property type="match status" value="1"/>
</dbReference>
<dbReference type="InterPro" id="IPR050266">
    <property type="entry name" value="AB_hydrolase_sf"/>
</dbReference>
<dbReference type="AlphaFoldDB" id="A0A6J6BHH9"/>
<reference evidence="2" key="1">
    <citation type="submission" date="2020-05" db="EMBL/GenBank/DDBJ databases">
        <authorList>
            <person name="Chiriac C."/>
            <person name="Salcher M."/>
            <person name="Ghai R."/>
            <person name="Kavagutti S V."/>
        </authorList>
    </citation>
    <scope>NUCLEOTIDE SEQUENCE</scope>
</reference>
<protein>
    <submittedName>
        <fullName evidence="2">Unannotated protein</fullName>
    </submittedName>
</protein>
<dbReference type="InterPro" id="IPR000073">
    <property type="entry name" value="AB_hydrolase_1"/>
</dbReference>
<name>A0A6J6BHH9_9ZZZZ</name>
<dbReference type="PANTHER" id="PTHR43798">
    <property type="entry name" value="MONOACYLGLYCEROL LIPASE"/>
    <property type="match status" value="1"/>
</dbReference>